<accession>A0ABV6G916</accession>
<feature type="region of interest" description="Disordered" evidence="1">
    <location>
        <begin position="112"/>
        <end position="143"/>
    </location>
</feature>
<evidence type="ECO:0008006" key="4">
    <source>
        <dbReference type="Google" id="ProtNLM"/>
    </source>
</evidence>
<dbReference type="InterPro" id="IPR014717">
    <property type="entry name" value="Transl_elong_EF1B/ribsomal_bS6"/>
</dbReference>
<protein>
    <recommendedName>
        <fullName evidence="4">Pilus assembly protein PilO</fullName>
    </recommendedName>
</protein>
<feature type="region of interest" description="Disordered" evidence="1">
    <location>
        <begin position="225"/>
        <end position="254"/>
    </location>
</feature>
<name>A0ABV6G916_9BACI</name>
<keyword evidence="3" id="KW-1185">Reference proteome</keyword>
<evidence type="ECO:0000256" key="1">
    <source>
        <dbReference type="SAM" id="MobiDB-lite"/>
    </source>
</evidence>
<comment type="caution">
    <text evidence="2">The sequence shown here is derived from an EMBL/GenBank/DDBJ whole genome shotgun (WGS) entry which is preliminary data.</text>
</comment>
<organism evidence="2 3">
    <name type="scientific">Metabacillus herbersteinensis</name>
    <dbReference type="NCBI Taxonomy" id="283816"/>
    <lineage>
        <taxon>Bacteria</taxon>
        <taxon>Bacillati</taxon>
        <taxon>Bacillota</taxon>
        <taxon>Bacilli</taxon>
        <taxon>Bacillales</taxon>
        <taxon>Bacillaceae</taxon>
        <taxon>Metabacillus</taxon>
    </lineage>
</organism>
<evidence type="ECO:0000313" key="3">
    <source>
        <dbReference type="Proteomes" id="UP001589854"/>
    </source>
</evidence>
<proteinExistence type="predicted"/>
<gene>
    <name evidence="2" type="ORF">ACFFIX_01655</name>
</gene>
<dbReference type="Gene3D" id="3.30.70.60">
    <property type="match status" value="1"/>
</dbReference>
<dbReference type="EMBL" id="JBHLVO010000001">
    <property type="protein sequence ID" value="MFC0270165.1"/>
    <property type="molecule type" value="Genomic_DNA"/>
</dbReference>
<dbReference type="RefSeq" id="WP_378929842.1">
    <property type="nucleotide sequence ID" value="NZ_JBHLVO010000001.1"/>
</dbReference>
<sequence>MSIQLHKKHLLLLITAIVLIGLLYAAVYFIYLEPQKRGNEQLQTSINLAHQQLELSSQKEEKVIEPTINSVELQRKLPVSTLVEQFVLDLEQAEVVSNSVIQSVTFSEEGETIPLVETPSEDEKEENTVETSDASTTEVETKDPLPLALEGLKLLEVSLTVTSSNYYDLEAFIKQLENQTRITKVDELTFSGPPEIIELSQEIESLTYDLKLSAFYFPTLTDLDEETPTIDTPPPSLKQNPLTPYIKEKNDEDS</sequence>
<feature type="compositionally biased region" description="Polar residues" evidence="1">
    <location>
        <begin position="129"/>
        <end position="138"/>
    </location>
</feature>
<evidence type="ECO:0000313" key="2">
    <source>
        <dbReference type="EMBL" id="MFC0270165.1"/>
    </source>
</evidence>
<reference evidence="2 3" key="1">
    <citation type="submission" date="2024-09" db="EMBL/GenBank/DDBJ databases">
        <authorList>
            <person name="Sun Q."/>
            <person name="Mori K."/>
        </authorList>
    </citation>
    <scope>NUCLEOTIDE SEQUENCE [LARGE SCALE GENOMIC DNA]</scope>
    <source>
        <strain evidence="2 3">CCM 7228</strain>
    </source>
</reference>
<dbReference type="Proteomes" id="UP001589854">
    <property type="component" value="Unassembled WGS sequence"/>
</dbReference>